<dbReference type="InterPro" id="IPR050595">
    <property type="entry name" value="Bact_response_regulator"/>
</dbReference>
<evidence type="ECO:0000256" key="1">
    <source>
        <dbReference type="ARBA" id="ARBA00022553"/>
    </source>
</evidence>
<dbReference type="Gene3D" id="3.40.50.2300">
    <property type="match status" value="1"/>
</dbReference>
<feature type="domain" description="Response regulatory" evidence="4">
    <location>
        <begin position="13"/>
        <end position="129"/>
    </location>
</feature>
<dbReference type="GO" id="GO:0000160">
    <property type="term" value="P:phosphorelay signal transduction system"/>
    <property type="evidence" value="ECO:0007669"/>
    <property type="project" value="InterPro"/>
</dbReference>
<feature type="compositionally biased region" description="Basic and acidic residues" evidence="3">
    <location>
        <begin position="170"/>
        <end position="192"/>
    </location>
</feature>
<dbReference type="PROSITE" id="PS50110">
    <property type="entry name" value="RESPONSE_REGULATORY"/>
    <property type="match status" value="1"/>
</dbReference>
<dbReference type="RefSeq" id="WP_346820191.1">
    <property type="nucleotide sequence ID" value="NZ_JBDKWZ010000003.1"/>
</dbReference>
<dbReference type="InterPro" id="IPR011006">
    <property type="entry name" value="CheY-like_superfamily"/>
</dbReference>
<evidence type="ECO:0000313" key="5">
    <source>
        <dbReference type="EMBL" id="MEN7547403.1"/>
    </source>
</evidence>
<feature type="region of interest" description="Disordered" evidence="3">
    <location>
        <begin position="170"/>
        <end position="199"/>
    </location>
</feature>
<organism evidence="5 6">
    <name type="scientific">Rapidithrix thailandica</name>
    <dbReference type="NCBI Taxonomy" id="413964"/>
    <lineage>
        <taxon>Bacteria</taxon>
        <taxon>Pseudomonadati</taxon>
        <taxon>Bacteroidota</taxon>
        <taxon>Cytophagia</taxon>
        <taxon>Cytophagales</taxon>
        <taxon>Flammeovirgaceae</taxon>
        <taxon>Rapidithrix</taxon>
    </lineage>
</organism>
<gene>
    <name evidence="5" type="ORF">AAG747_05770</name>
</gene>
<dbReference type="SMART" id="SM00448">
    <property type="entry name" value="REC"/>
    <property type="match status" value="1"/>
</dbReference>
<evidence type="ECO:0000313" key="6">
    <source>
        <dbReference type="Proteomes" id="UP001403385"/>
    </source>
</evidence>
<name>A0AAW9S0R7_9BACT</name>
<keyword evidence="1 2" id="KW-0597">Phosphoprotein</keyword>
<dbReference type="CDD" id="cd00156">
    <property type="entry name" value="REC"/>
    <property type="match status" value="1"/>
</dbReference>
<dbReference type="SUPFAM" id="SSF52172">
    <property type="entry name" value="CheY-like"/>
    <property type="match status" value="1"/>
</dbReference>
<feature type="modified residue" description="4-aspartylphosphate" evidence="2">
    <location>
        <position position="64"/>
    </location>
</feature>
<evidence type="ECO:0000256" key="3">
    <source>
        <dbReference type="SAM" id="MobiDB-lite"/>
    </source>
</evidence>
<dbReference type="EMBL" id="JBDKWZ010000003">
    <property type="protein sequence ID" value="MEN7547403.1"/>
    <property type="molecule type" value="Genomic_DNA"/>
</dbReference>
<dbReference type="InterPro" id="IPR001789">
    <property type="entry name" value="Sig_transdc_resp-reg_receiver"/>
</dbReference>
<sequence length="199" mass="22703">MQKQPIEQYHTIKLLILEDVPEDAELMRRELENAGYILKYVVADDKTTFTAGLENFQPDVILADYMLPTFSGLEALVISKDLEPDIPFVFVTGAVGEEIAAETILSGASGFVLKSNLGKLPEVIRDIFSGEEKWYNKRLARTNKRIGDRVKSNVKLLEKIYLFLESQKEMESPTDKELREAMNEILHLEKKSPQKKKNN</sequence>
<evidence type="ECO:0000259" key="4">
    <source>
        <dbReference type="PROSITE" id="PS50110"/>
    </source>
</evidence>
<dbReference type="AlphaFoldDB" id="A0AAW9S0R7"/>
<keyword evidence="6" id="KW-1185">Reference proteome</keyword>
<reference evidence="5 6" key="1">
    <citation type="submission" date="2024-04" db="EMBL/GenBank/DDBJ databases">
        <title>Novel genus in family Flammeovirgaceae.</title>
        <authorList>
            <person name="Nguyen T.H."/>
            <person name="Vuong T.Q."/>
            <person name="Le H."/>
            <person name="Kim S.-G."/>
        </authorList>
    </citation>
    <scope>NUCLEOTIDE SEQUENCE [LARGE SCALE GENOMIC DNA]</scope>
    <source>
        <strain evidence="5 6">JCM 23209</strain>
    </source>
</reference>
<proteinExistence type="predicted"/>
<dbReference type="Pfam" id="PF00072">
    <property type="entry name" value="Response_reg"/>
    <property type="match status" value="1"/>
</dbReference>
<comment type="caution">
    <text evidence="5">The sequence shown here is derived from an EMBL/GenBank/DDBJ whole genome shotgun (WGS) entry which is preliminary data.</text>
</comment>
<protein>
    <submittedName>
        <fullName evidence="5">Response regulator</fullName>
    </submittedName>
</protein>
<dbReference type="Proteomes" id="UP001403385">
    <property type="component" value="Unassembled WGS sequence"/>
</dbReference>
<accession>A0AAW9S0R7</accession>
<dbReference type="PANTHER" id="PTHR44591:SF3">
    <property type="entry name" value="RESPONSE REGULATORY DOMAIN-CONTAINING PROTEIN"/>
    <property type="match status" value="1"/>
</dbReference>
<dbReference type="PANTHER" id="PTHR44591">
    <property type="entry name" value="STRESS RESPONSE REGULATOR PROTEIN 1"/>
    <property type="match status" value="1"/>
</dbReference>
<evidence type="ECO:0000256" key="2">
    <source>
        <dbReference type="PROSITE-ProRule" id="PRU00169"/>
    </source>
</evidence>